<gene>
    <name evidence="3" type="ORF">ACFO5X_19510</name>
</gene>
<dbReference type="Proteomes" id="UP001595973">
    <property type="component" value="Unassembled WGS sequence"/>
</dbReference>
<feature type="transmembrane region" description="Helical" evidence="2">
    <location>
        <begin position="173"/>
        <end position="194"/>
    </location>
</feature>
<keyword evidence="4" id="KW-1185">Reference proteome</keyword>
<proteinExistence type="predicted"/>
<dbReference type="NCBIfam" id="NF047336">
    <property type="entry name" value="conj_memb_RcgA"/>
    <property type="match status" value="1"/>
</dbReference>
<accession>A0ABV9KL07</accession>
<evidence type="ECO:0000256" key="2">
    <source>
        <dbReference type="SAM" id="Phobius"/>
    </source>
</evidence>
<feature type="transmembrane region" description="Helical" evidence="2">
    <location>
        <begin position="324"/>
        <end position="349"/>
    </location>
</feature>
<dbReference type="InterPro" id="IPR058114">
    <property type="entry name" value="RcgA-like"/>
</dbReference>
<dbReference type="EMBL" id="JBHSGI010000028">
    <property type="protein sequence ID" value="MFC4670747.1"/>
    <property type="molecule type" value="Genomic_DNA"/>
</dbReference>
<sequence>MIKNGKYYLPPPEDGSDFKEIFSQVSAAGAGRPVDKDGFPNGPWMPDLLAAAISEIDANRSGIELRTVQLWFQDNDKGISAENIRWLARIFGCGDPDAVGAWQSALSSGRSRLAAKRRSMRKAAPTRAEDSTDPTPIVTLDAEADPKPNDAAQPTLRRFSIARRCEALFSGHSSLNLPAIVWAGCVTLGFLTYITDVHSITYSPISGLNKQVGYFWAPNWTVLELVILPLFLIIVVELLKFWRAEGRSRLMSGETGEIDSWYSRVDSFSQSHWAAAFICFGIVFALQWFGVHFRALMQGDVGRLMVDWNVMAIVRPAVMSVPEAIAVSMLAFLYTAVICYLFLTGLIFLCTLATDFFEICGSGALAEARDRRHEARLVGTRLLSGIFRCTVLGILITTCIKLQATYLVSDGETIFRWLMEDALFALGAGEVQGGWLEQRALAHFTSFLLLFATCSVFLYAYIQIYRVIGDASSTDDDQASEDERKLGQSARRHCVPWRRMLMVVTLLVANFLMIGQFPGFSLLLCIAILVAVYSLFDPQLGLAHQS</sequence>
<organism evidence="3 4">
    <name type="scientific">Seohaeicola nanhaiensis</name>
    <dbReference type="NCBI Taxonomy" id="1387282"/>
    <lineage>
        <taxon>Bacteria</taxon>
        <taxon>Pseudomonadati</taxon>
        <taxon>Pseudomonadota</taxon>
        <taxon>Alphaproteobacteria</taxon>
        <taxon>Rhodobacterales</taxon>
        <taxon>Roseobacteraceae</taxon>
        <taxon>Seohaeicola</taxon>
    </lineage>
</organism>
<feature type="transmembrane region" description="Helical" evidence="2">
    <location>
        <begin position="214"/>
        <end position="239"/>
    </location>
</feature>
<evidence type="ECO:0000256" key="1">
    <source>
        <dbReference type="SAM" id="MobiDB-lite"/>
    </source>
</evidence>
<comment type="caution">
    <text evidence="3">The sequence shown here is derived from an EMBL/GenBank/DDBJ whole genome shotgun (WGS) entry which is preliminary data.</text>
</comment>
<feature type="transmembrane region" description="Helical" evidence="2">
    <location>
        <begin position="497"/>
        <end position="514"/>
    </location>
</feature>
<keyword evidence="2" id="KW-1133">Transmembrane helix</keyword>
<keyword evidence="2" id="KW-0472">Membrane</keyword>
<feature type="transmembrane region" description="Helical" evidence="2">
    <location>
        <begin position="440"/>
        <end position="462"/>
    </location>
</feature>
<feature type="transmembrane region" description="Helical" evidence="2">
    <location>
        <begin position="386"/>
        <end position="408"/>
    </location>
</feature>
<keyword evidence="2" id="KW-0812">Transmembrane</keyword>
<evidence type="ECO:0000313" key="4">
    <source>
        <dbReference type="Proteomes" id="UP001595973"/>
    </source>
</evidence>
<protein>
    <submittedName>
        <fullName evidence="3">RcgA family putative transporter</fullName>
    </submittedName>
</protein>
<feature type="transmembrane region" description="Helical" evidence="2">
    <location>
        <begin position="273"/>
        <end position="291"/>
    </location>
</feature>
<reference evidence="4" key="1">
    <citation type="journal article" date="2019" name="Int. J. Syst. Evol. Microbiol.">
        <title>The Global Catalogue of Microorganisms (GCM) 10K type strain sequencing project: providing services to taxonomists for standard genome sequencing and annotation.</title>
        <authorList>
            <consortium name="The Broad Institute Genomics Platform"/>
            <consortium name="The Broad Institute Genome Sequencing Center for Infectious Disease"/>
            <person name="Wu L."/>
            <person name="Ma J."/>
        </authorList>
    </citation>
    <scope>NUCLEOTIDE SEQUENCE [LARGE SCALE GENOMIC DNA]</scope>
    <source>
        <strain evidence="4">CGMCC 4.7283</strain>
    </source>
</reference>
<dbReference type="RefSeq" id="WP_380720081.1">
    <property type="nucleotide sequence ID" value="NZ_JBHSGI010000028.1"/>
</dbReference>
<feature type="region of interest" description="Disordered" evidence="1">
    <location>
        <begin position="117"/>
        <end position="152"/>
    </location>
</feature>
<name>A0ABV9KL07_9RHOB</name>
<evidence type="ECO:0000313" key="3">
    <source>
        <dbReference type="EMBL" id="MFC4670747.1"/>
    </source>
</evidence>